<dbReference type="CDD" id="cd18808">
    <property type="entry name" value="SF1_C_Upf1"/>
    <property type="match status" value="1"/>
</dbReference>
<dbReference type="Pfam" id="PF13087">
    <property type="entry name" value="AAA_12"/>
    <property type="match status" value="1"/>
</dbReference>
<dbReference type="RefSeq" id="WP_205214499.1">
    <property type="nucleotide sequence ID" value="NZ_JAFFZP010000060.1"/>
</dbReference>
<sequence length="1921" mass="214714">MEILSREPTLQASQIEKIRFSGERLYSGQLKELLGKLQPIQPPKGNQVRRQLMTRSLLLSEGMSPKAYAAARDCAASFGINTTVEIYQAAGSENAAIHFCSEPVLLEIQGRLLALLDDEGLRCVMGHELGHFLAHGTTNPESAISLVSRQILYSEVAPEPWVKVAQKLSMSAELTADRFGLLACGGLESALRLSMVVVTGLPSNELNWDTKAYLKQSKALIDYMRKEGETAEGTSHPEHGLRAWAQWLFSETDVYRDLTGLGPGTRRLEDVDQKILEILGQPYIELDDAQVFEEPLAEVQECALAACVLVAHADGEVHETEVEAIERVFEHLVPDWREYLDRESAYYRFQELAPILYASGPRAQRSLFMLLFHVVAADGQVTTEELGTLLKIGDSLGCSILFHRLLAGMLGEAPVDAAHQVAVEEAIPLTAEAQQVNHVLQVFFQRTQKLGAREVTARRLFRLTGEARFTEKVRRKLHLAASKFDVNIEPELTEKLDTLHQLVWRGMIPAVSSPKSSIAAGEAAQRLLGTLSKLRDKLVSGDGRSPSVRLREIRRGRSFDCYQLEGISVGLSERVVELVRGEADAVLVEAEDAQGHEAASRCQRLLIDLQREYLSRVEETGADELYLGTTFISAMLNGYLLRAPLILHNVHLRRTASSISLATPREDSAMANQALLQTMARLVKKTWTESLASLADEAARQGQTQILAFLASQGYKIIGELAELRSLRNRNEEFDDWLDDRIELENCAVLGLFPQSRSDLLHDYDGLIEQLNGNVSAAPLLSSAVNLLPGELKSLVEDSSSELHKIESVQPCLPIIQADPVQRHVMSIVRSTPAMVIDGPPGTGKSQVIVNLICDALLQGKKIAVVCEKRAALDVVVNRMQAEGLRHLLALVHDVKDDRKGLYAQVVDRIENKQPIVTYASDTLSKVSEQLEQASSSLRMFQDLLCLEQSGLTLGQAITLSSGLDLLEVTLPESLYQVSVSQIETLAFGFDQLARYAKLWAKDSLWCCPKGENDRSSFANAGETERQLVQHNLDVAVEARTEFETAFRSASLPLDVETLRKIFSLKEEINSFLTLMKSATERAQAQTLFILLATYGSDSIFAYDRAVCEFEQQLLESGLNSDKATLKQLVQARPALLAMKKLVNTHNDSTLRAASAWLECCDVEKLSATFRQCVSFWQQSGEALERHQTRTKWVSTKSFSDAYSIVRQNLGRWQRFFNLGWWSARSVFCSQVKLNWNSGEAVNLSPAFLAKFESYRISAVCWEKLDILIDLAKMEYVPNSIEEAKSTLDAISDAQQLAKSISAVEHQLQPLSLLPVPVNPEGWRAWGERIEAMLKVLFALSYLTQVRKTVSEQAPQLKLPATVESMPVIKDQITVFMGMLKRRDTFRLLGAWAADDKADGVLMKLFRSAQSLQKVIATYLSLQTAITRLKPSFPWLTVGSSLHLLSEMQQNWGYDFDDVVKADHLLANMTEQWGDAPVLLKALALLDDGKQTSWDSLITGLWAKAISEHLLASQADLTSSNSLLAEKIAGIASHFRKMHQESHSYVGEAVVAFQNNSEWSLEPSAEKGARRTPLQSIKEAMLREARKQRRVMPMRSFVKQFLNKGLLDAMPVWLLSPETMAQLFPREPIFDLVIIDEASQCTVETGLPVLMRAKQVVIAGDEHQMPPSNYFKASADNDESESETNIPLDVMDAESLLVLARDRCLHHRLSWHYRCQFEELIAFSNHAIYEGDLRTIPAICSRQAPAAISWHKVENAVYEDGTNVKEAESVVDLIYSLLRENPESSIGIITFNLKQRRAILDVIDIRCADDSEFAEIYHKVASSNQLDQRPFVKNLENVQGDERDQIIFSLGHAPRQRQRKDGKGDWYVPARFGPLGQHGGERRLNVAASRAKKAIHIVSQVTDKPQYFCWGFVFLRLFQRR</sequence>
<comment type="caution">
    <text evidence="4">The sequence shown here is derived from an EMBL/GenBank/DDBJ whole genome shotgun (WGS) entry which is preliminary data.</text>
</comment>
<dbReference type="SUPFAM" id="SSF158682">
    <property type="entry name" value="TerB-like"/>
    <property type="match status" value="1"/>
</dbReference>
<keyword evidence="5" id="KW-1185">Reference proteome</keyword>
<accession>A0ABS2WDZ9</accession>
<organism evidence="4 5">
    <name type="scientific">Amphritea pacifica</name>
    <dbReference type="NCBI Taxonomy" id="2811233"/>
    <lineage>
        <taxon>Bacteria</taxon>
        <taxon>Pseudomonadati</taxon>
        <taxon>Pseudomonadota</taxon>
        <taxon>Gammaproteobacteria</taxon>
        <taxon>Oceanospirillales</taxon>
        <taxon>Oceanospirillaceae</taxon>
        <taxon>Amphritea</taxon>
    </lineage>
</organism>
<dbReference type="InterPro" id="IPR041677">
    <property type="entry name" value="DNA2/NAM7_AAA_11"/>
</dbReference>
<dbReference type="InterPro" id="IPR007791">
    <property type="entry name" value="DjlA_N"/>
</dbReference>
<evidence type="ECO:0000259" key="1">
    <source>
        <dbReference type="Pfam" id="PF05099"/>
    </source>
</evidence>
<protein>
    <submittedName>
        <fullName evidence="4">TerB family tellurite resistance protein</fullName>
    </submittedName>
</protein>
<gene>
    <name evidence="4" type="ORF">JW498_21020</name>
</gene>
<dbReference type="InterPro" id="IPR025103">
    <property type="entry name" value="DUF4011"/>
</dbReference>
<dbReference type="InterPro" id="IPR047187">
    <property type="entry name" value="SF1_C_Upf1"/>
</dbReference>
<dbReference type="Gene3D" id="3.40.50.300">
    <property type="entry name" value="P-loop containing nucleotide triphosphate hydrolases"/>
    <property type="match status" value="3"/>
</dbReference>
<evidence type="ECO:0000259" key="3">
    <source>
        <dbReference type="Pfam" id="PF13087"/>
    </source>
</evidence>
<feature type="domain" description="DNA2/NAM7 helicase-like C-terminal" evidence="3">
    <location>
        <begin position="1705"/>
        <end position="1900"/>
    </location>
</feature>
<feature type="domain" description="Co-chaperone DjlA N-terminal" evidence="1">
    <location>
        <begin position="303"/>
        <end position="398"/>
    </location>
</feature>
<dbReference type="PANTHER" id="PTHR10887:SF495">
    <property type="entry name" value="HELICASE SENATAXIN ISOFORM X1-RELATED"/>
    <property type="match status" value="1"/>
</dbReference>
<proteinExistence type="predicted"/>
<dbReference type="PANTHER" id="PTHR10887">
    <property type="entry name" value="DNA2/NAM7 HELICASE FAMILY"/>
    <property type="match status" value="1"/>
</dbReference>
<name>A0ABS2WDZ9_9GAMM</name>
<dbReference type="InterPro" id="IPR041679">
    <property type="entry name" value="DNA2/NAM7-like_C"/>
</dbReference>
<dbReference type="Pfam" id="PF13195">
    <property type="entry name" value="DUF4011"/>
    <property type="match status" value="1"/>
</dbReference>
<dbReference type="InterPro" id="IPR045055">
    <property type="entry name" value="DNA2/NAM7-like"/>
</dbReference>
<evidence type="ECO:0000259" key="2">
    <source>
        <dbReference type="Pfam" id="PF13086"/>
    </source>
</evidence>
<dbReference type="Pfam" id="PF05099">
    <property type="entry name" value="TerB"/>
    <property type="match status" value="1"/>
</dbReference>
<dbReference type="CDD" id="cd07176">
    <property type="entry name" value="terB"/>
    <property type="match status" value="1"/>
</dbReference>
<dbReference type="InterPro" id="IPR029024">
    <property type="entry name" value="TerB-like"/>
</dbReference>
<dbReference type="EMBL" id="JAFFZP010000060">
    <property type="protein sequence ID" value="MBN0989850.1"/>
    <property type="molecule type" value="Genomic_DNA"/>
</dbReference>
<dbReference type="SUPFAM" id="SSF52540">
    <property type="entry name" value="P-loop containing nucleoside triphosphate hydrolases"/>
    <property type="match status" value="1"/>
</dbReference>
<dbReference type="Pfam" id="PF13086">
    <property type="entry name" value="AAA_11"/>
    <property type="match status" value="1"/>
</dbReference>
<dbReference type="Proteomes" id="UP000760472">
    <property type="component" value="Unassembled WGS sequence"/>
</dbReference>
<reference evidence="4 5" key="1">
    <citation type="submission" date="2021-02" db="EMBL/GenBank/DDBJ databases">
        <title>A novel species of genus Amphritea isolated from a fishpond in China.</title>
        <authorList>
            <person name="Lu H."/>
        </authorList>
    </citation>
    <scope>NUCLEOTIDE SEQUENCE [LARGE SCALE GENOMIC DNA]</scope>
    <source>
        <strain evidence="4 5">RP18W</strain>
    </source>
</reference>
<dbReference type="Gene3D" id="1.10.3680.10">
    <property type="entry name" value="TerB-like"/>
    <property type="match status" value="1"/>
</dbReference>
<feature type="domain" description="DNA2/NAM7 helicase helicase" evidence="2">
    <location>
        <begin position="1627"/>
        <end position="1667"/>
    </location>
</feature>
<evidence type="ECO:0000313" key="5">
    <source>
        <dbReference type="Proteomes" id="UP000760472"/>
    </source>
</evidence>
<dbReference type="InterPro" id="IPR027417">
    <property type="entry name" value="P-loop_NTPase"/>
</dbReference>
<evidence type="ECO:0000313" key="4">
    <source>
        <dbReference type="EMBL" id="MBN0989850.1"/>
    </source>
</evidence>